<evidence type="ECO:0000256" key="4">
    <source>
        <dbReference type="ARBA" id="ARBA00022801"/>
    </source>
</evidence>
<dbReference type="InterPro" id="IPR027417">
    <property type="entry name" value="P-loop_NTPase"/>
</dbReference>
<feature type="domain" description="UvrD-like helicase C-terminal" evidence="16">
    <location>
        <begin position="450"/>
        <end position="748"/>
    </location>
</feature>
<dbReference type="InterPro" id="IPR014017">
    <property type="entry name" value="DNA_helicase_UvrD-like_C"/>
</dbReference>
<evidence type="ECO:0000256" key="6">
    <source>
        <dbReference type="ARBA" id="ARBA00022839"/>
    </source>
</evidence>
<dbReference type="SUPFAM" id="SSF52980">
    <property type="entry name" value="Restriction endonuclease-like"/>
    <property type="match status" value="1"/>
</dbReference>
<keyword evidence="4 14" id="KW-0378">Hydrolase</keyword>
<evidence type="ECO:0000256" key="1">
    <source>
        <dbReference type="ARBA" id="ARBA00022722"/>
    </source>
</evidence>
<feature type="binding site" evidence="14">
    <location>
        <begin position="30"/>
        <end position="37"/>
    </location>
    <ligand>
        <name>ATP</name>
        <dbReference type="ChEBI" id="CHEBI:30616"/>
    </ligand>
</feature>
<dbReference type="EC" id="5.6.2.4" evidence="12"/>
<gene>
    <name evidence="17" type="ORF">NE686_08640</name>
</gene>
<organism evidence="17 18">
    <name type="scientific">Tissierella carlieri</name>
    <dbReference type="NCBI Taxonomy" id="689904"/>
    <lineage>
        <taxon>Bacteria</taxon>
        <taxon>Bacillati</taxon>
        <taxon>Bacillota</taxon>
        <taxon>Tissierellia</taxon>
        <taxon>Tissierellales</taxon>
        <taxon>Tissierellaceae</taxon>
        <taxon>Tissierella</taxon>
    </lineage>
</organism>
<evidence type="ECO:0000256" key="14">
    <source>
        <dbReference type="PROSITE-ProRule" id="PRU00560"/>
    </source>
</evidence>
<evidence type="ECO:0000313" key="17">
    <source>
        <dbReference type="EMBL" id="MCQ4923148.1"/>
    </source>
</evidence>
<evidence type="ECO:0000313" key="18">
    <source>
        <dbReference type="Proteomes" id="UP001524478"/>
    </source>
</evidence>
<name>A0ABT1S9M4_9FIRM</name>
<dbReference type="PROSITE" id="PS51217">
    <property type="entry name" value="UVRD_HELICASE_CTER"/>
    <property type="match status" value="1"/>
</dbReference>
<keyword evidence="18" id="KW-1185">Reference proteome</keyword>
<dbReference type="Gene3D" id="3.40.50.300">
    <property type="entry name" value="P-loop containing nucleotide triphosphate hydrolases"/>
    <property type="match status" value="4"/>
</dbReference>
<dbReference type="RefSeq" id="WP_256311189.1">
    <property type="nucleotide sequence ID" value="NZ_JANGAC010000005.1"/>
</dbReference>
<dbReference type="Gene3D" id="3.90.320.10">
    <property type="match status" value="1"/>
</dbReference>
<dbReference type="Pfam" id="PF00580">
    <property type="entry name" value="UvrD-helicase"/>
    <property type="match status" value="1"/>
</dbReference>
<accession>A0ABT1S9M4</accession>
<evidence type="ECO:0000259" key="16">
    <source>
        <dbReference type="PROSITE" id="PS51217"/>
    </source>
</evidence>
<evidence type="ECO:0000256" key="10">
    <source>
        <dbReference type="ARBA" id="ARBA00023235"/>
    </source>
</evidence>
<evidence type="ECO:0000256" key="11">
    <source>
        <dbReference type="ARBA" id="ARBA00034617"/>
    </source>
</evidence>
<evidence type="ECO:0000256" key="5">
    <source>
        <dbReference type="ARBA" id="ARBA00022806"/>
    </source>
</evidence>
<comment type="catalytic activity">
    <reaction evidence="13">
        <text>ATP + H2O = ADP + phosphate + H(+)</text>
        <dbReference type="Rhea" id="RHEA:13065"/>
        <dbReference type="ChEBI" id="CHEBI:15377"/>
        <dbReference type="ChEBI" id="CHEBI:15378"/>
        <dbReference type="ChEBI" id="CHEBI:30616"/>
        <dbReference type="ChEBI" id="CHEBI:43474"/>
        <dbReference type="ChEBI" id="CHEBI:456216"/>
        <dbReference type="EC" id="5.6.2.4"/>
    </reaction>
</comment>
<evidence type="ECO:0000256" key="9">
    <source>
        <dbReference type="ARBA" id="ARBA00023204"/>
    </source>
</evidence>
<evidence type="ECO:0000256" key="8">
    <source>
        <dbReference type="ARBA" id="ARBA00023125"/>
    </source>
</evidence>
<dbReference type="SUPFAM" id="SSF52540">
    <property type="entry name" value="P-loop containing nucleoside triphosphate hydrolases"/>
    <property type="match status" value="1"/>
</dbReference>
<evidence type="ECO:0000256" key="3">
    <source>
        <dbReference type="ARBA" id="ARBA00022763"/>
    </source>
</evidence>
<evidence type="ECO:0000256" key="13">
    <source>
        <dbReference type="ARBA" id="ARBA00048988"/>
    </source>
</evidence>
<dbReference type="InterPro" id="IPR011604">
    <property type="entry name" value="PDDEXK-like_dom_sf"/>
</dbReference>
<keyword evidence="7 14" id="KW-0067">ATP-binding</keyword>
<keyword evidence="9" id="KW-0234">DNA repair</keyword>
<dbReference type="Pfam" id="PF13361">
    <property type="entry name" value="UvrD_C"/>
    <property type="match status" value="1"/>
</dbReference>
<proteinExistence type="predicted"/>
<keyword evidence="6" id="KW-0269">Exonuclease</keyword>
<keyword evidence="3" id="KW-0227">DNA damage</keyword>
<sequence length="1173" mass="137597">MVNKEELIREEMKKREEIINIFDKNYLLEAGAGAGKTTIIVQRIINHIITSEINPANLVAITFTKAAATELAERIQLKALEYLKGETNPEIIQRLKTVDKIFIGTIHSFCELILREMPFDADITPNYQIIEDDEEFHNEIWYRFLRDKEKEYKKIIDLLSKVNIDYKELRSKGILALENPDIRFSGYEDDDCKFEEIEKEFEDIKKDYGYLNIEPFKNNSNLAKLFRSILEEKQSLINYLDSILKEYGKEEFDIEGIFEKIIAKKHWNSDSVHEYKNLIEGIYGIYYKLNAMVYNYCTEFINMAVDYKKERYQGKLTFNELLYRASKLIKESPSARKHFKNKYKYFYIDEFQDTDPMQAELVLHLTDKEMEYNGVKRWQHCKPVAGSLFVVGDPKQSIYRFRRADITIYNQVKEIISNNGEVVHLDINFRSSDDICNWIESTFRNKDNIGFGFDEYSTDVQAGFTGILSLWNNEDLEGQIVKGTYKYNYPEKEDQEYVANIVEDILRNYYITEKVRKRKEEIIDGEKDYYNINRKVKEGDIMILTKTNEETGFYLKSLKDRGISAVLAGEKNLGDTREVLNLFILIDSLVDYRDNIKVVSALRNSFYLDLETIELFMEDNKNLSQFIFFKNKIDEIKHLSIKKAFNHMNEIVDLSRKLNPIAFIERVVESQIGVYDIHRQYERLERRDADSALRQTIEILKSKNCGSIYEIREELKKITRDKVNYELPISKEEAENAVRIMNIHKSKGLEANIVILVGAHKKRTVSSSTHYVQKDENNRSIGFIVYAGSHNALGPKEMERKEREKLFMEAEVDRLLYVAATRGKSVLIVADAIDERSFLYPLSKNINKEIKLENEIETKIKDLMISEEKKRELDITKDLRIIKEISSPSYLKVTPSQFELGRDDVRESGYERKRKIYISPRLRNTRILKPKVMGPRGKIYGSIIHRAIEILIKKSNKLNNVSEDTIDYALNISINEGMDNLEINKTNIGLFYSIANNRVEEILNIAIEKGNKEARDIIKRRTYKYARKVLNNFINNEDILELFRNAKKVFPELSFTIAIDEKNEATLNRILSFLFKDETKLAEKGNKTILINGTMDLVIQSENDNWTIIDYKTDVCFSKDMDRKLRRDYTSQLEGYKILFEEIMRDKNIKVDNLLFYSTFNDRVIDIYGKVLI</sequence>
<comment type="caution">
    <text evidence="17">The sequence shown here is derived from an EMBL/GenBank/DDBJ whole genome shotgun (WGS) entry which is preliminary data.</text>
</comment>
<dbReference type="PANTHER" id="PTHR11070:SF67">
    <property type="entry name" value="DNA 3'-5' HELICASE"/>
    <property type="match status" value="1"/>
</dbReference>
<dbReference type="InterPro" id="IPR038726">
    <property type="entry name" value="PDDEXK_AddAB-type"/>
</dbReference>
<dbReference type="EMBL" id="JANGAC010000005">
    <property type="protein sequence ID" value="MCQ4923148.1"/>
    <property type="molecule type" value="Genomic_DNA"/>
</dbReference>
<dbReference type="PROSITE" id="PS51198">
    <property type="entry name" value="UVRD_HELICASE_ATP_BIND"/>
    <property type="match status" value="1"/>
</dbReference>
<dbReference type="Pfam" id="PF12705">
    <property type="entry name" value="PDDEXK_1"/>
    <property type="match status" value="1"/>
</dbReference>
<dbReference type="InterPro" id="IPR014016">
    <property type="entry name" value="UvrD-like_ATP-bd"/>
</dbReference>
<keyword evidence="10" id="KW-0413">Isomerase</keyword>
<keyword evidence="8" id="KW-0238">DNA-binding</keyword>
<evidence type="ECO:0000256" key="2">
    <source>
        <dbReference type="ARBA" id="ARBA00022741"/>
    </source>
</evidence>
<dbReference type="InterPro" id="IPR000212">
    <property type="entry name" value="DNA_helicase_UvrD/REP"/>
</dbReference>
<keyword evidence="2 14" id="KW-0547">Nucleotide-binding</keyword>
<protein>
    <recommendedName>
        <fullName evidence="12">DNA 3'-5' helicase</fullName>
        <ecNumber evidence="12">5.6.2.4</ecNumber>
    </recommendedName>
</protein>
<evidence type="ECO:0000256" key="12">
    <source>
        <dbReference type="ARBA" id="ARBA00034808"/>
    </source>
</evidence>
<evidence type="ECO:0000259" key="15">
    <source>
        <dbReference type="PROSITE" id="PS51198"/>
    </source>
</evidence>
<dbReference type="Proteomes" id="UP001524478">
    <property type="component" value="Unassembled WGS sequence"/>
</dbReference>
<feature type="domain" description="UvrD-like helicase ATP-binding" evidence="15">
    <location>
        <begin position="9"/>
        <end position="432"/>
    </location>
</feature>
<evidence type="ECO:0000256" key="7">
    <source>
        <dbReference type="ARBA" id="ARBA00022840"/>
    </source>
</evidence>
<comment type="catalytic activity">
    <reaction evidence="11">
        <text>Couples ATP hydrolysis with the unwinding of duplex DNA by translocating in the 3'-5' direction.</text>
        <dbReference type="EC" id="5.6.2.4"/>
    </reaction>
</comment>
<keyword evidence="5 14" id="KW-0347">Helicase</keyword>
<dbReference type="InterPro" id="IPR011335">
    <property type="entry name" value="Restrct_endonuc-II-like"/>
</dbReference>
<reference evidence="17 18" key="1">
    <citation type="submission" date="2022-06" db="EMBL/GenBank/DDBJ databases">
        <title>Isolation of gut microbiota from human fecal samples.</title>
        <authorList>
            <person name="Pamer E.G."/>
            <person name="Barat B."/>
            <person name="Waligurski E."/>
            <person name="Medina S."/>
            <person name="Paddock L."/>
            <person name="Mostad J."/>
        </authorList>
    </citation>
    <scope>NUCLEOTIDE SEQUENCE [LARGE SCALE GENOMIC DNA]</scope>
    <source>
        <strain evidence="17 18">DFI.7.95</strain>
    </source>
</reference>
<keyword evidence="1" id="KW-0540">Nuclease</keyword>
<dbReference type="PANTHER" id="PTHR11070">
    <property type="entry name" value="UVRD / RECB / PCRA DNA HELICASE FAMILY MEMBER"/>
    <property type="match status" value="1"/>
</dbReference>